<accession>A0A242MLF3</accession>
<proteinExistence type="predicted"/>
<gene>
    <name evidence="1" type="ORF">PAMC26510_22195</name>
</gene>
<dbReference type="Pfam" id="PF13557">
    <property type="entry name" value="Phenol_MetA_deg"/>
    <property type="match status" value="1"/>
</dbReference>
<comment type="caution">
    <text evidence="1">The sequence shown here is derived from an EMBL/GenBank/DDBJ whole genome shotgun (WGS) entry which is preliminary data.</text>
</comment>
<dbReference type="InterPro" id="IPR025737">
    <property type="entry name" value="FApF"/>
</dbReference>
<dbReference type="AlphaFoldDB" id="A0A242MLF3"/>
<dbReference type="Proteomes" id="UP000194546">
    <property type="component" value="Unassembled WGS sequence"/>
</dbReference>
<dbReference type="EMBL" id="NBTY01000117">
    <property type="protein sequence ID" value="OTP72157.1"/>
    <property type="molecule type" value="Genomic_DNA"/>
</dbReference>
<organism evidence="1 2">
    <name type="scientific">Caballeronia sordidicola</name>
    <name type="common">Burkholderia sordidicola</name>
    <dbReference type="NCBI Taxonomy" id="196367"/>
    <lineage>
        <taxon>Bacteria</taxon>
        <taxon>Pseudomonadati</taxon>
        <taxon>Pseudomonadota</taxon>
        <taxon>Betaproteobacteria</taxon>
        <taxon>Burkholderiales</taxon>
        <taxon>Burkholderiaceae</taxon>
        <taxon>Caballeronia</taxon>
    </lineage>
</organism>
<reference evidence="1 2" key="1">
    <citation type="submission" date="2017-03" db="EMBL/GenBank/DDBJ databases">
        <title>Genome analysis of strain PAMC 26510.</title>
        <authorList>
            <person name="Oh H.-M."/>
            <person name="Yang J.-A."/>
        </authorList>
    </citation>
    <scope>NUCLEOTIDE SEQUENCE [LARGE SCALE GENOMIC DNA]</scope>
    <source>
        <strain evidence="1 2">PAMC 26510</strain>
    </source>
</reference>
<evidence type="ECO:0000313" key="1">
    <source>
        <dbReference type="EMBL" id="OTP72157.1"/>
    </source>
</evidence>
<name>A0A242MLF3_CABSO</name>
<evidence type="ECO:0000313" key="2">
    <source>
        <dbReference type="Proteomes" id="UP000194546"/>
    </source>
</evidence>
<sequence>MLKQFTDDTANGAVVADGFKGQAIAIGPQLRVNLTKSSAIVFKYQQEFAVRNRAKGEKLWVEISCPL</sequence>
<protein>
    <submittedName>
        <fullName evidence="1">Uncharacterized protein</fullName>
    </submittedName>
</protein>